<organism evidence="1 2">
    <name type="scientific">Nocardioides aromaticivorans</name>
    <dbReference type="NCBI Taxonomy" id="200618"/>
    <lineage>
        <taxon>Bacteria</taxon>
        <taxon>Bacillati</taxon>
        <taxon>Actinomycetota</taxon>
        <taxon>Actinomycetes</taxon>
        <taxon>Propionibacteriales</taxon>
        <taxon>Nocardioidaceae</taxon>
        <taxon>Nocardioides</taxon>
    </lineage>
</organism>
<accession>A0A7Z0CMZ3</accession>
<protein>
    <submittedName>
        <fullName evidence="1">Uncharacterized protein</fullName>
    </submittedName>
</protein>
<dbReference type="Proteomes" id="UP000562045">
    <property type="component" value="Unassembled WGS sequence"/>
</dbReference>
<dbReference type="AlphaFoldDB" id="A0A7Z0CMZ3"/>
<evidence type="ECO:0000313" key="1">
    <source>
        <dbReference type="EMBL" id="NYI47281.1"/>
    </source>
</evidence>
<gene>
    <name evidence="1" type="ORF">BJ993_004361</name>
</gene>
<name>A0A7Z0CMZ3_9ACTN</name>
<comment type="caution">
    <text evidence="1">The sequence shown here is derived from an EMBL/GenBank/DDBJ whole genome shotgun (WGS) entry which is preliminary data.</text>
</comment>
<sequence length="340" mass="35197">MTSDFLSTVAAFEAAVDRGDGEAALSALDRFREVFGDATDAEAALAGPRLAAALPAVPAGPAGLLGILVGACVERGADPVACAPAVLDKAETAVAAAAEFCRRWPGEQDLPKPTLADPPAAVVAAVGGADDPVARGAALGWWALPLWERAAGAVLSHEEVRRAELPRPVLTDVLAEVHAASGAGQWLLSALKVLDEERLVVVHRPSGKGFEMTMGGIGDNFQLHTLLAAALVPDHLPGARPDAAAIAACTGADPQASTEYAGAGVFNLVAPDGTWIWNEGTPSDIPVTEGVRLLLLDPPPYQRTWTAGRLFPGMRAHLTLERTLSEAEVAEHLTTVRGHG</sequence>
<evidence type="ECO:0000313" key="2">
    <source>
        <dbReference type="Proteomes" id="UP000562045"/>
    </source>
</evidence>
<proteinExistence type="predicted"/>
<reference evidence="1 2" key="1">
    <citation type="submission" date="2020-07" db="EMBL/GenBank/DDBJ databases">
        <title>Sequencing the genomes of 1000 actinobacteria strains.</title>
        <authorList>
            <person name="Klenk H.-P."/>
        </authorList>
    </citation>
    <scope>NUCLEOTIDE SEQUENCE [LARGE SCALE GENOMIC DNA]</scope>
    <source>
        <strain evidence="1 2">DSM 15131</strain>
    </source>
</reference>
<dbReference type="RefSeq" id="WP_179651225.1">
    <property type="nucleotide sequence ID" value="NZ_JACBZM010000001.1"/>
</dbReference>
<dbReference type="EMBL" id="JACBZM010000001">
    <property type="protein sequence ID" value="NYI47281.1"/>
    <property type="molecule type" value="Genomic_DNA"/>
</dbReference>